<dbReference type="Pfam" id="PF13102">
    <property type="entry name" value="Phage_int_SAM_5"/>
    <property type="match status" value="1"/>
</dbReference>
<proteinExistence type="inferred from homology"/>
<organism evidence="6 7">
    <name type="scientific">Akkermansia biwaensis</name>
    <dbReference type="NCBI Taxonomy" id="2946555"/>
    <lineage>
        <taxon>Bacteria</taxon>
        <taxon>Pseudomonadati</taxon>
        <taxon>Verrucomicrobiota</taxon>
        <taxon>Verrucomicrobiia</taxon>
        <taxon>Verrucomicrobiales</taxon>
        <taxon>Akkermansiaceae</taxon>
        <taxon>Akkermansia</taxon>
    </lineage>
</organism>
<dbReference type="InterPro" id="IPR010998">
    <property type="entry name" value="Integrase_recombinase_N"/>
</dbReference>
<accession>A0ABM7ZEP7</accession>
<evidence type="ECO:0000256" key="2">
    <source>
        <dbReference type="ARBA" id="ARBA00022908"/>
    </source>
</evidence>
<sequence length="400" mass="45155">MAGLKKRNNTWFASYYVNGKRVIKTTKIEVSPSAILPGKTKVKMEAELKLNAQIIANELEKAAKGEKANTEIVHAVAGSSKAKALLKGKAHMQGVDDFLKDWMKSRTEKGAVDRDGKAVRQFLCYLDDRKTLPLDAVTPHHAEEFMVKELERVSSGTVKRYLESLTCAFNSAVSKRIITVNPFKGVIPSKSSRNDRQERDAFSVEEVQKMISDFPNEWPDMIQVCLYTGGQRLGDIAKLKWEQIDLEGGRISMTSEKTKRRMNKPVIEQLKEILQRRHEKKINDYVFPLAAMRHSQAGNSSKLSWDFTELLRKHGLIVRHDRKTLGNRRTLAEKSFHSLRATAVTMLRSMGVSPDMARYIVGHDSEDIERGYYRPQEEAVAESIAQLGQAISPQSPSKPA</sequence>
<dbReference type="RefSeq" id="WP_215434472.1">
    <property type="nucleotide sequence ID" value="NZ_AP025943.1"/>
</dbReference>
<protein>
    <recommendedName>
        <fullName evidence="5">Tyr recombinase domain-containing protein</fullName>
    </recommendedName>
</protein>
<name>A0ABM7ZEP7_9BACT</name>
<dbReference type="PANTHER" id="PTHR30629">
    <property type="entry name" value="PROPHAGE INTEGRASE"/>
    <property type="match status" value="1"/>
</dbReference>
<dbReference type="InterPro" id="IPR011010">
    <property type="entry name" value="DNA_brk_join_enz"/>
</dbReference>
<dbReference type="Proteomes" id="UP001062263">
    <property type="component" value="Chromosome"/>
</dbReference>
<dbReference type="PANTHER" id="PTHR30629:SF2">
    <property type="entry name" value="PROPHAGE INTEGRASE INTS-RELATED"/>
    <property type="match status" value="1"/>
</dbReference>
<dbReference type="Pfam" id="PF00589">
    <property type="entry name" value="Phage_integrase"/>
    <property type="match status" value="1"/>
</dbReference>
<keyword evidence="7" id="KW-1185">Reference proteome</keyword>
<gene>
    <name evidence="6" type="ORF">Abiwalacus_07350</name>
</gene>
<dbReference type="InterPro" id="IPR025269">
    <property type="entry name" value="SAM-like_dom"/>
</dbReference>
<dbReference type="Gene3D" id="1.10.150.130">
    <property type="match status" value="1"/>
</dbReference>
<dbReference type="PROSITE" id="PS51898">
    <property type="entry name" value="TYR_RECOMBINASE"/>
    <property type="match status" value="1"/>
</dbReference>
<dbReference type="SUPFAM" id="SSF56349">
    <property type="entry name" value="DNA breaking-rejoining enzymes"/>
    <property type="match status" value="1"/>
</dbReference>
<dbReference type="EMBL" id="AP025943">
    <property type="protein sequence ID" value="BDL43161.1"/>
    <property type="molecule type" value="Genomic_DNA"/>
</dbReference>
<reference evidence="6" key="1">
    <citation type="submission" date="2022-06" db="EMBL/GenBank/DDBJ databases">
        <title>Akkermansia biwalacus sp. nov., an anaerobic mucin-degrading bacterium isolated from human intestine.</title>
        <authorList>
            <person name="Kobayashi Y."/>
            <person name="Inoue S."/>
            <person name="Kawahara T."/>
            <person name="Kohda N."/>
        </authorList>
    </citation>
    <scope>NUCLEOTIDE SEQUENCE</scope>
    <source>
        <strain evidence="6">WON2089</strain>
    </source>
</reference>
<dbReference type="InterPro" id="IPR013762">
    <property type="entry name" value="Integrase-like_cat_sf"/>
</dbReference>
<dbReference type="Gene3D" id="1.10.443.10">
    <property type="entry name" value="Intergrase catalytic core"/>
    <property type="match status" value="1"/>
</dbReference>
<evidence type="ECO:0000256" key="4">
    <source>
        <dbReference type="ARBA" id="ARBA00023172"/>
    </source>
</evidence>
<keyword evidence="4" id="KW-0233">DNA recombination</keyword>
<dbReference type="InterPro" id="IPR050808">
    <property type="entry name" value="Phage_Integrase"/>
</dbReference>
<keyword evidence="2" id="KW-0229">DNA integration</keyword>
<evidence type="ECO:0000313" key="7">
    <source>
        <dbReference type="Proteomes" id="UP001062263"/>
    </source>
</evidence>
<feature type="domain" description="Tyr recombinase" evidence="5">
    <location>
        <begin position="197"/>
        <end position="389"/>
    </location>
</feature>
<keyword evidence="3" id="KW-0238">DNA-binding</keyword>
<evidence type="ECO:0000259" key="5">
    <source>
        <dbReference type="PROSITE" id="PS51898"/>
    </source>
</evidence>
<evidence type="ECO:0000256" key="1">
    <source>
        <dbReference type="ARBA" id="ARBA00008857"/>
    </source>
</evidence>
<dbReference type="InterPro" id="IPR002104">
    <property type="entry name" value="Integrase_catalytic"/>
</dbReference>
<evidence type="ECO:0000313" key="6">
    <source>
        <dbReference type="EMBL" id="BDL43161.1"/>
    </source>
</evidence>
<comment type="similarity">
    <text evidence="1">Belongs to the 'phage' integrase family.</text>
</comment>
<evidence type="ECO:0000256" key="3">
    <source>
        <dbReference type="ARBA" id="ARBA00023125"/>
    </source>
</evidence>